<organism evidence="2 3">
    <name type="scientific">Massilia mucilaginosa</name>
    <dbReference type="NCBI Taxonomy" id="2609282"/>
    <lineage>
        <taxon>Bacteria</taxon>
        <taxon>Pseudomonadati</taxon>
        <taxon>Pseudomonadota</taxon>
        <taxon>Betaproteobacteria</taxon>
        <taxon>Burkholderiales</taxon>
        <taxon>Oxalobacteraceae</taxon>
        <taxon>Telluria group</taxon>
        <taxon>Massilia</taxon>
    </lineage>
</organism>
<comment type="caution">
    <text evidence="2">The sequence shown here is derived from an EMBL/GenBank/DDBJ whole genome shotgun (WGS) entry which is preliminary data.</text>
</comment>
<evidence type="ECO:0000256" key="1">
    <source>
        <dbReference type="SAM" id="MobiDB-lite"/>
    </source>
</evidence>
<dbReference type="Proteomes" id="UP000609726">
    <property type="component" value="Unassembled WGS sequence"/>
</dbReference>
<gene>
    <name evidence="2" type="ORF">F2P45_31315</name>
</gene>
<dbReference type="RefSeq" id="WP_166882146.1">
    <property type="nucleotide sequence ID" value="NZ_WHJH01000075.1"/>
</dbReference>
<sequence length="178" mass="18967">MKHANKQTISLQRIDIASPCTASWDEMKGDQRVRHCDDCNKSVFNLSDMPEADAARLLADNHSGELCVRFYQRQDGTVITGDCGDSQRAMVRQAWRRPAPAAVELPEMRVTMGAPPASCEPYVAAEPAGQAIGQSSVPKPNGVLIGRVLAPDQDKTAGKRAQGADGAGDAGTPARPAK</sequence>
<dbReference type="EMBL" id="WHJH01000075">
    <property type="protein sequence ID" value="NHZ93460.1"/>
    <property type="molecule type" value="Genomic_DNA"/>
</dbReference>
<keyword evidence="3" id="KW-1185">Reference proteome</keyword>
<accession>A0ABX0P2I9</accession>
<proteinExistence type="predicted"/>
<evidence type="ECO:0000313" key="2">
    <source>
        <dbReference type="EMBL" id="NHZ93460.1"/>
    </source>
</evidence>
<protein>
    <submittedName>
        <fullName evidence="2">Uncharacterized protein</fullName>
    </submittedName>
</protein>
<feature type="region of interest" description="Disordered" evidence="1">
    <location>
        <begin position="149"/>
        <end position="178"/>
    </location>
</feature>
<reference evidence="2 3" key="1">
    <citation type="submission" date="2019-10" db="EMBL/GenBank/DDBJ databases">
        <title>Taxonomy of Antarctic Massilia spp.: description of Massilia rubra sp. nov., Massilia aquatica sp. nov., Massilia mucilaginosa sp. nov., Massilia frigida sp. nov. isolated from streams, lakes and regoliths.</title>
        <authorList>
            <person name="Holochova P."/>
            <person name="Sedlacek I."/>
            <person name="Kralova S."/>
            <person name="Maslanova I."/>
            <person name="Busse H.-J."/>
            <person name="Stankova E."/>
            <person name="Vrbovska V."/>
            <person name="Kovarovic V."/>
            <person name="Bartak M."/>
            <person name="Svec P."/>
            <person name="Pantucek R."/>
        </authorList>
    </citation>
    <scope>NUCLEOTIDE SEQUENCE [LARGE SCALE GENOMIC DNA]</scope>
    <source>
        <strain evidence="2 3">CCM 8733</strain>
    </source>
</reference>
<evidence type="ECO:0000313" key="3">
    <source>
        <dbReference type="Proteomes" id="UP000609726"/>
    </source>
</evidence>
<name>A0ABX0P2I9_9BURK</name>